<gene>
    <name evidence="8" type="primary">rpo12</name>
    <name evidence="8" type="synonym">rpoP</name>
</gene>
<reference evidence="9" key="1">
    <citation type="submission" date="2014-11" db="EMBL/GenBank/DDBJ databases">
        <authorList>
            <person name="Zhu J."/>
            <person name="Qi W."/>
            <person name="Song R."/>
        </authorList>
    </citation>
    <scope>NUCLEOTIDE SEQUENCE</scope>
</reference>
<dbReference type="GO" id="GO:0006351">
    <property type="term" value="P:DNA-templated transcription"/>
    <property type="evidence" value="ECO:0007669"/>
    <property type="project" value="UniProtKB-UniRule"/>
</dbReference>
<keyword evidence="1 8" id="KW-0240">DNA-directed RNA polymerase</keyword>
<dbReference type="GO" id="GO:0003899">
    <property type="term" value="F:DNA-directed RNA polymerase activity"/>
    <property type="evidence" value="ECO:0007669"/>
    <property type="project" value="UniProtKB-UniRule"/>
</dbReference>
<dbReference type="InterPro" id="IPR029040">
    <property type="entry name" value="RPABC4/Spt4"/>
</dbReference>
<protein>
    <recommendedName>
        <fullName evidence="8">DNA-directed RNA polymerase subunit Rpo12</fullName>
        <ecNumber evidence="8">2.7.7.6</ecNumber>
    </recommendedName>
    <alternativeName>
        <fullName evidence="8">DNA-directed RNA polymerase subunit P</fullName>
    </alternativeName>
</protein>
<feature type="binding site" evidence="8">
    <location>
        <position position="27"/>
    </location>
    <ligand>
        <name>Zn(2+)</name>
        <dbReference type="ChEBI" id="CHEBI:29105"/>
    </ligand>
</feature>
<dbReference type="EMBL" id="KP211804">
    <property type="protein sequence ID" value="ANV78924.1"/>
    <property type="molecule type" value="Genomic_DNA"/>
</dbReference>
<dbReference type="GO" id="GO:0003677">
    <property type="term" value="F:DNA binding"/>
    <property type="evidence" value="ECO:0007669"/>
    <property type="project" value="InterPro"/>
</dbReference>
<dbReference type="EC" id="2.7.7.6" evidence="8"/>
<evidence type="ECO:0000256" key="4">
    <source>
        <dbReference type="ARBA" id="ARBA00022695"/>
    </source>
</evidence>
<dbReference type="GO" id="GO:0005737">
    <property type="term" value="C:cytoplasm"/>
    <property type="evidence" value="ECO:0007669"/>
    <property type="project" value="UniProtKB-SubCell"/>
</dbReference>
<accession>A0A1B1T9G3</accession>
<evidence type="ECO:0000256" key="2">
    <source>
        <dbReference type="ARBA" id="ARBA00022490"/>
    </source>
</evidence>
<comment type="catalytic activity">
    <reaction evidence="8">
        <text>RNA(n) + a ribonucleoside 5'-triphosphate = RNA(n+1) + diphosphate</text>
        <dbReference type="Rhea" id="RHEA:21248"/>
        <dbReference type="Rhea" id="RHEA-COMP:14527"/>
        <dbReference type="Rhea" id="RHEA-COMP:17342"/>
        <dbReference type="ChEBI" id="CHEBI:33019"/>
        <dbReference type="ChEBI" id="CHEBI:61557"/>
        <dbReference type="ChEBI" id="CHEBI:140395"/>
        <dbReference type="EC" id="2.7.7.6"/>
    </reaction>
</comment>
<feature type="binding site" evidence="8">
    <location>
        <position position="24"/>
    </location>
    <ligand>
        <name>Zn(2+)</name>
        <dbReference type="ChEBI" id="CHEBI:29105"/>
    </ligand>
</feature>
<keyword evidence="2 8" id="KW-0963">Cytoplasm</keyword>
<keyword evidence="4 8" id="KW-0548">Nucleotidyltransferase</keyword>
<sequence>MVNYKCASCGTKLDMDLEVLGLTCRVCGEKIFYKIRPSTKKTVISN</sequence>
<proteinExistence type="inferred from homology"/>
<dbReference type="GO" id="GO:0000428">
    <property type="term" value="C:DNA-directed RNA polymerase complex"/>
    <property type="evidence" value="ECO:0007669"/>
    <property type="project" value="UniProtKB-KW"/>
</dbReference>
<evidence type="ECO:0000256" key="6">
    <source>
        <dbReference type="ARBA" id="ARBA00022833"/>
    </source>
</evidence>
<evidence type="ECO:0000256" key="3">
    <source>
        <dbReference type="ARBA" id="ARBA00022679"/>
    </source>
</evidence>
<comment type="function">
    <text evidence="8">DNA-dependent RNA polymerase (RNAP) catalyzes the transcription of DNA into RNA using the four ribonucleoside triphosphates as substrates.</text>
</comment>
<comment type="cofactor">
    <cofactor evidence="8">
        <name>Zn(2+)</name>
        <dbReference type="ChEBI" id="CHEBI:29105"/>
    </cofactor>
    <text evidence="8">Binds 1 zinc ion.</text>
</comment>
<dbReference type="AlphaFoldDB" id="A0A1B1T9G3"/>
<reference evidence="9" key="2">
    <citation type="journal article" date="2015" name="ISME J.">
        <title>A new class of marine Euryarchaeota group II from the Mediterranean deep chlorophyll maximum.</title>
        <authorList>
            <person name="Martin-Cuadrado A.B."/>
            <person name="Garcia-Heredia I."/>
            <person name="Molto A.G."/>
            <person name="Lopez-Ubeda R."/>
            <person name="Kimes N."/>
            <person name="Lopez-Garcia P."/>
            <person name="Moreira D."/>
            <person name="Rodriguez-Valera F."/>
        </authorList>
    </citation>
    <scope>NUCLEOTIDE SEQUENCE</scope>
</reference>
<keyword evidence="5 8" id="KW-0479">Metal-binding</keyword>
<comment type="subcellular location">
    <subcellularLocation>
        <location evidence="8">Cytoplasm</location>
    </subcellularLocation>
</comment>
<evidence type="ECO:0000256" key="8">
    <source>
        <dbReference type="HAMAP-Rule" id="MF_00615"/>
    </source>
</evidence>
<organism evidence="9">
    <name type="scientific">uncultured Poseidoniia archaeon</name>
    <dbReference type="NCBI Taxonomy" id="1697135"/>
    <lineage>
        <taxon>Archaea</taxon>
        <taxon>Methanobacteriati</taxon>
        <taxon>Thermoplasmatota</taxon>
        <taxon>Candidatus Poseidoniia</taxon>
        <taxon>environmental samples</taxon>
    </lineage>
</organism>
<keyword evidence="3 8" id="KW-0808">Transferase</keyword>
<feature type="binding site" evidence="8">
    <location>
        <position position="9"/>
    </location>
    <ligand>
        <name>Zn(2+)</name>
        <dbReference type="ChEBI" id="CHEBI:29105"/>
    </ligand>
</feature>
<evidence type="ECO:0000313" key="9">
    <source>
        <dbReference type="EMBL" id="ANV78924.1"/>
    </source>
</evidence>
<dbReference type="Gene3D" id="2.20.28.30">
    <property type="entry name" value="RNA polymerase ii, chain L"/>
    <property type="match status" value="1"/>
</dbReference>
<name>A0A1B1T9G3_9ARCH</name>
<comment type="subunit">
    <text evidence="8">Part of the RNA polymerase complex.</text>
</comment>
<keyword evidence="6 8" id="KW-0862">Zinc</keyword>
<dbReference type="InterPro" id="IPR006591">
    <property type="entry name" value="RNAP_P/RPABC4"/>
</dbReference>
<dbReference type="GO" id="GO:0008270">
    <property type="term" value="F:zinc ion binding"/>
    <property type="evidence" value="ECO:0007669"/>
    <property type="project" value="UniProtKB-UniRule"/>
</dbReference>
<evidence type="ECO:0000256" key="5">
    <source>
        <dbReference type="ARBA" id="ARBA00022723"/>
    </source>
</evidence>
<keyword evidence="7 8" id="KW-0804">Transcription</keyword>
<dbReference type="HAMAP" id="MF_00615">
    <property type="entry name" value="RNApol_arch_Rpo12"/>
    <property type="match status" value="1"/>
</dbReference>
<comment type="similarity">
    <text evidence="8">Belongs to the archaeal Rpo12/eukaryotic RPC10 RNA polymerase subunit family.</text>
</comment>
<dbReference type="SUPFAM" id="SSF63393">
    <property type="entry name" value="RNA polymerase subunits"/>
    <property type="match status" value="1"/>
</dbReference>
<evidence type="ECO:0000256" key="7">
    <source>
        <dbReference type="ARBA" id="ARBA00023163"/>
    </source>
</evidence>
<dbReference type="SMART" id="SM00659">
    <property type="entry name" value="RPOLCX"/>
    <property type="match status" value="1"/>
</dbReference>
<dbReference type="InterPro" id="IPR023464">
    <property type="entry name" value="Rpo12"/>
</dbReference>
<evidence type="ECO:0000256" key="1">
    <source>
        <dbReference type="ARBA" id="ARBA00022478"/>
    </source>
</evidence>